<comment type="caution">
    <text evidence="2">The sequence shown here is derived from an EMBL/GenBank/DDBJ whole genome shotgun (WGS) entry which is preliminary data.</text>
</comment>
<protein>
    <submittedName>
        <fullName evidence="2">Uncharacterized protein</fullName>
    </submittedName>
</protein>
<name>A0A2T0FDL9_9ASCO</name>
<evidence type="ECO:0000256" key="1">
    <source>
        <dbReference type="SAM" id="MobiDB-lite"/>
    </source>
</evidence>
<gene>
    <name evidence="2" type="ORF">B9G98_00677</name>
</gene>
<evidence type="ECO:0000313" key="2">
    <source>
        <dbReference type="EMBL" id="PRT53057.1"/>
    </source>
</evidence>
<reference evidence="2 3" key="1">
    <citation type="submission" date="2017-04" db="EMBL/GenBank/DDBJ databases">
        <title>Genome sequencing of [Candida] sorbophila.</title>
        <authorList>
            <person name="Ahn J.O."/>
        </authorList>
    </citation>
    <scope>NUCLEOTIDE SEQUENCE [LARGE SCALE GENOMIC DNA]</scope>
    <source>
        <strain evidence="2 3">DS02</strain>
    </source>
</reference>
<dbReference type="AlphaFoldDB" id="A0A2T0FDL9"/>
<dbReference type="Proteomes" id="UP000238350">
    <property type="component" value="Unassembled WGS sequence"/>
</dbReference>
<sequence length="258" mass="28852">MVWKELIDDTKQHRPESVWVLILGAQSHSLRPQTDIVGFKSQIYEKGGRIRAKVLLYAVDLPDPRLVEPLKETENACVILCLDWLDDTQKWPKKLESSMALAKTLPSPRLVISAANFDKVQQQMASATFDEDVETHQAFLRSIAIEYGAALVYDHPGFDWLALVAGEPLEPRITDDFIVIPAGWDTKERILTSVPHYDYNGILPKLRIGGPVLPDIMPKRNVTETDFSEVIKNATSSVPKQAPLELSPDVDDRDALGG</sequence>
<dbReference type="EMBL" id="NDIQ01000001">
    <property type="protein sequence ID" value="PRT53057.1"/>
    <property type="molecule type" value="Genomic_DNA"/>
</dbReference>
<dbReference type="GeneID" id="36514426"/>
<keyword evidence="3" id="KW-1185">Reference proteome</keyword>
<accession>A0A2T0FDL9</accession>
<dbReference type="RefSeq" id="XP_024663003.1">
    <property type="nucleotide sequence ID" value="XM_024807235.1"/>
</dbReference>
<proteinExistence type="predicted"/>
<evidence type="ECO:0000313" key="3">
    <source>
        <dbReference type="Proteomes" id="UP000238350"/>
    </source>
</evidence>
<feature type="region of interest" description="Disordered" evidence="1">
    <location>
        <begin position="238"/>
        <end position="258"/>
    </location>
</feature>
<organism evidence="2 3">
    <name type="scientific">Wickerhamiella sorbophila</name>
    <dbReference type="NCBI Taxonomy" id="45607"/>
    <lineage>
        <taxon>Eukaryota</taxon>
        <taxon>Fungi</taxon>
        <taxon>Dikarya</taxon>
        <taxon>Ascomycota</taxon>
        <taxon>Saccharomycotina</taxon>
        <taxon>Dipodascomycetes</taxon>
        <taxon>Dipodascales</taxon>
        <taxon>Trichomonascaceae</taxon>
        <taxon>Wickerhamiella</taxon>
    </lineage>
</organism>